<evidence type="ECO:0008006" key="12">
    <source>
        <dbReference type="Google" id="ProtNLM"/>
    </source>
</evidence>
<comment type="subcellular location">
    <subcellularLocation>
        <location evidence="1">Membrane</location>
        <topology evidence="1">Single-pass type IV membrane protein</topology>
    </subcellularLocation>
</comment>
<dbReference type="VEuPathDB" id="MicrosporidiaDB:EROM_030750"/>
<accession>I6ZSX9</accession>
<evidence type="ECO:0000256" key="6">
    <source>
        <dbReference type="ARBA" id="ARBA00022989"/>
    </source>
</evidence>
<dbReference type="Proteomes" id="UP000010094">
    <property type="component" value="Chromosome III"/>
</dbReference>
<dbReference type="AlphaFoldDB" id="I6ZSX9"/>
<evidence type="ECO:0000313" key="10">
    <source>
        <dbReference type="EMBL" id="AFN82696.1"/>
    </source>
</evidence>
<evidence type="ECO:0000256" key="1">
    <source>
        <dbReference type="ARBA" id="ARBA00004211"/>
    </source>
</evidence>
<keyword evidence="4 9" id="KW-0812">Transmembrane</keyword>
<keyword evidence="6 9" id="KW-1133">Transmembrane helix</keyword>
<comment type="similarity">
    <text evidence="2">Belongs to the syntaxin family.</text>
</comment>
<keyword evidence="3" id="KW-0813">Transport</keyword>
<keyword evidence="7" id="KW-0175">Coiled coil</keyword>
<feature type="transmembrane region" description="Helical" evidence="9">
    <location>
        <begin position="210"/>
        <end position="229"/>
    </location>
</feature>
<dbReference type="GO" id="GO:0015031">
    <property type="term" value="P:protein transport"/>
    <property type="evidence" value="ECO:0007669"/>
    <property type="project" value="UniProtKB-KW"/>
</dbReference>
<evidence type="ECO:0000256" key="3">
    <source>
        <dbReference type="ARBA" id="ARBA00022448"/>
    </source>
</evidence>
<evidence type="ECO:0000256" key="2">
    <source>
        <dbReference type="ARBA" id="ARBA00009063"/>
    </source>
</evidence>
<dbReference type="RefSeq" id="XP_009264193.1">
    <property type="nucleotide sequence ID" value="XM_009265918.1"/>
</dbReference>
<keyword evidence="8 9" id="KW-0472">Membrane</keyword>
<dbReference type="GeneID" id="20520986"/>
<evidence type="ECO:0000256" key="7">
    <source>
        <dbReference type="ARBA" id="ARBA00023054"/>
    </source>
</evidence>
<sequence>MNRTTEYLKYIDRKTQIPYTSGSESFYDTINSKIEKIEARLRKSLSYRETLKVEEEFATLSLETQQTLDIISVEGSNDLVLHFEGIKRIILMKLQGIERRLRALKDSKIGTSIDLEPERPQVFRNVEEVQVMEEENKKLVEGYNMEGYRLTRRRLLEVEALQDTIFQHLILQDERIDNIIDLTSKAGTYVSGGNEALGRITNSGRFFRRFLFILLLCLSFVLLFLHYYYR</sequence>
<keyword evidence="11" id="KW-1185">Reference proteome</keyword>
<keyword evidence="5" id="KW-0653">Protein transport</keyword>
<evidence type="ECO:0000256" key="5">
    <source>
        <dbReference type="ARBA" id="ARBA00022927"/>
    </source>
</evidence>
<dbReference type="HOGENOM" id="CLU_101897_0_0_1"/>
<protein>
    <recommendedName>
        <fullName evidence="12">t-SNARE coiled-coil homology domain-containing protein</fullName>
    </recommendedName>
</protein>
<evidence type="ECO:0000256" key="9">
    <source>
        <dbReference type="SAM" id="Phobius"/>
    </source>
</evidence>
<organism evidence="10 11">
    <name type="scientific">Encephalitozoon romaleae (strain SJ-2008)</name>
    <name type="common">Microsporidian parasite</name>
    <dbReference type="NCBI Taxonomy" id="1178016"/>
    <lineage>
        <taxon>Eukaryota</taxon>
        <taxon>Fungi</taxon>
        <taxon>Fungi incertae sedis</taxon>
        <taxon>Microsporidia</taxon>
        <taxon>Unikaryonidae</taxon>
        <taxon>Encephalitozoon</taxon>
    </lineage>
</organism>
<dbReference type="PANTHER" id="PTHR15959:SF0">
    <property type="entry name" value="SYNTAXIN-18"/>
    <property type="match status" value="1"/>
</dbReference>
<dbReference type="OrthoDB" id="2189922at2759"/>
<name>I6ZSX9_ENCRO</name>
<dbReference type="GO" id="GO:0005783">
    <property type="term" value="C:endoplasmic reticulum"/>
    <property type="evidence" value="ECO:0007669"/>
    <property type="project" value="TreeGrafter"/>
</dbReference>
<dbReference type="EMBL" id="CP003520">
    <property type="protein sequence ID" value="AFN82696.1"/>
    <property type="molecule type" value="Genomic_DNA"/>
</dbReference>
<dbReference type="KEGG" id="ero:EROM_030750"/>
<evidence type="ECO:0000256" key="8">
    <source>
        <dbReference type="ARBA" id="ARBA00023136"/>
    </source>
</evidence>
<evidence type="ECO:0000313" key="11">
    <source>
        <dbReference type="Proteomes" id="UP000010094"/>
    </source>
</evidence>
<dbReference type="GO" id="GO:0006890">
    <property type="term" value="P:retrograde vesicle-mediated transport, Golgi to endoplasmic reticulum"/>
    <property type="evidence" value="ECO:0007669"/>
    <property type="project" value="TreeGrafter"/>
</dbReference>
<evidence type="ECO:0000256" key="4">
    <source>
        <dbReference type="ARBA" id="ARBA00022692"/>
    </source>
</evidence>
<proteinExistence type="inferred from homology"/>
<gene>
    <name evidence="10" type="ordered locus">EROM_030750</name>
</gene>
<reference evidence="10 11" key="1">
    <citation type="journal article" date="2012" name="Proc. Natl. Acad. Sci. U.S.A.">
        <title>Gain and loss of multiple functionally related, horizontally transferred genes in the reduced genomes of two microsporidian parasites.</title>
        <authorList>
            <person name="Pombert J.-F."/>
            <person name="Selman M."/>
            <person name="Burki F."/>
            <person name="Bardell F.T."/>
            <person name="Farinelli L."/>
            <person name="Solter L.F."/>
            <person name="Whitman D.W."/>
            <person name="Weiss L.M."/>
            <person name="Corradi N."/>
            <person name="Keeling P.J."/>
        </authorList>
    </citation>
    <scope>NUCLEOTIDE SEQUENCE [LARGE SCALE GENOMIC DNA]</scope>
    <source>
        <strain evidence="10 11">SJ-2008</strain>
    </source>
</reference>
<dbReference type="GO" id="GO:0031201">
    <property type="term" value="C:SNARE complex"/>
    <property type="evidence" value="ECO:0007669"/>
    <property type="project" value="TreeGrafter"/>
</dbReference>
<dbReference type="PANTHER" id="PTHR15959">
    <property type="entry name" value="SYNTAXIN-18"/>
    <property type="match status" value="1"/>
</dbReference>